<name>A0ABT7VQI5_9GAMM</name>
<evidence type="ECO:0000313" key="3">
    <source>
        <dbReference type="EMBL" id="MDM8561924.1"/>
    </source>
</evidence>
<accession>A0ABT7VQI5</accession>
<feature type="transmembrane region" description="Helical" evidence="2">
    <location>
        <begin position="51"/>
        <end position="78"/>
    </location>
</feature>
<evidence type="ECO:0000256" key="1">
    <source>
        <dbReference type="SAM" id="Coils"/>
    </source>
</evidence>
<feature type="transmembrane region" description="Helical" evidence="2">
    <location>
        <begin position="98"/>
        <end position="117"/>
    </location>
</feature>
<evidence type="ECO:0000256" key="2">
    <source>
        <dbReference type="SAM" id="Phobius"/>
    </source>
</evidence>
<comment type="caution">
    <text evidence="3">The sequence shown here is derived from an EMBL/GenBank/DDBJ whole genome shotgun (WGS) entry which is preliminary data.</text>
</comment>
<keyword evidence="1" id="KW-0175">Coiled coil</keyword>
<keyword evidence="4" id="KW-1185">Reference proteome</keyword>
<organism evidence="3 4">
    <name type="scientific">Candidatus Marithioploca araucensis</name>
    <dbReference type="NCBI Taxonomy" id="70273"/>
    <lineage>
        <taxon>Bacteria</taxon>
        <taxon>Pseudomonadati</taxon>
        <taxon>Pseudomonadota</taxon>
        <taxon>Gammaproteobacteria</taxon>
        <taxon>Thiotrichales</taxon>
        <taxon>Thiotrichaceae</taxon>
        <taxon>Candidatus Marithioploca</taxon>
    </lineage>
</organism>
<keyword evidence="2" id="KW-0472">Membrane</keyword>
<keyword evidence="2" id="KW-1133">Transmembrane helix</keyword>
<reference evidence="3" key="1">
    <citation type="submission" date="2023-06" db="EMBL/GenBank/DDBJ databases">
        <title>Uncultivated large filamentous bacteria from sulfidic sediments reveal new species and different genomic features in energy metabolism and defense.</title>
        <authorList>
            <person name="Fonseca A."/>
        </authorList>
    </citation>
    <scope>NUCLEOTIDE SEQUENCE</scope>
    <source>
        <strain evidence="3">HSG4</strain>
    </source>
</reference>
<sequence length="320" mass="37035">MKINYLLISRLTTNLTLFVFILFAAGIILWTSDEFLDWDILPNWIDNYAQLIIVIFGFFAVLLVLSSLLSSLAVLAEFAAKKMGVSAPPLQISRKRKVILLIVIVMVFVNFFIFHQIDKYREQARLAKNRVEFQEKLNKQSQELDRSLSQIITLFPDSILQAMHKKSLLEKPTGKELVKLLSAISASLPEIPQIALLMPAAHHPYKYHKIWITPEYDYRYYDESDEEIVLKGHDTHQQFFTQLPDIVEREVIEALFKGKTKPLTQHLNGKFLNNSEPSSWGILKYQEKIVALIFLKEDIEGYRKVRKTIFHTGPKTLISN</sequence>
<keyword evidence="2" id="KW-0812">Transmembrane</keyword>
<feature type="coiled-coil region" evidence="1">
    <location>
        <begin position="117"/>
        <end position="150"/>
    </location>
</feature>
<dbReference type="Proteomes" id="UP001171945">
    <property type="component" value="Unassembled WGS sequence"/>
</dbReference>
<evidence type="ECO:0000313" key="4">
    <source>
        <dbReference type="Proteomes" id="UP001171945"/>
    </source>
</evidence>
<feature type="transmembrane region" description="Helical" evidence="2">
    <location>
        <begin position="12"/>
        <end position="31"/>
    </location>
</feature>
<gene>
    <name evidence="3" type="ORF">QUF54_01055</name>
</gene>
<dbReference type="EMBL" id="JAUCGM010000022">
    <property type="protein sequence ID" value="MDM8561924.1"/>
    <property type="molecule type" value="Genomic_DNA"/>
</dbReference>
<protein>
    <submittedName>
        <fullName evidence="3">Uncharacterized protein</fullName>
    </submittedName>
</protein>
<proteinExistence type="predicted"/>